<dbReference type="AlphaFoldDB" id="A0A1M7LEP4"/>
<dbReference type="Proteomes" id="UP000321726">
    <property type="component" value="Unassembled WGS sequence"/>
</dbReference>
<feature type="domain" description="MIP18 family-like" evidence="1">
    <location>
        <begin position="91"/>
        <end position="162"/>
    </location>
</feature>
<dbReference type="OrthoDB" id="9805360at2"/>
<dbReference type="SUPFAM" id="SSF117916">
    <property type="entry name" value="Fe-S cluster assembly (FSCA) domain-like"/>
    <property type="match status" value="1"/>
</dbReference>
<dbReference type="InterPro" id="IPR052339">
    <property type="entry name" value="Fe-S_Maturation_MIP18"/>
</dbReference>
<accession>A0A1M7LEP4</accession>
<organism evidence="3 4">
    <name type="scientific">Halomonas cupida</name>
    <dbReference type="NCBI Taxonomy" id="44933"/>
    <lineage>
        <taxon>Bacteria</taxon>
        <taxon>Pseudomonadati</taxon>
        <taxon>Pseudomonadota</taxon>
        <taxon>Gammaproteobacteria</taxon>
        <taxon>Oceanospirillales</taxon>
        <taxon>Halomonadaceae</taxon>
        <taxon>Halomonas</taxon>
    </lineage>
</organism>
<dbReference type="NCBIfam" id="TIGR03406">
    <property type="entry name" value="FeS_long_SufT"/>
    <property type="match status" value="1"/>
</dbReference>
<proteinExistence type="predicted"/>
<dbReference type="InterPro" id="IPR034904">
    <property type="entry name" value="FSCA_dom_sf"/>
</dbReference>
<dbReference type="EMBL" id="BJXU01000134">
    <property type="protein sequence ID" value="GEN25245.1"/>
    <property type="molecule type" value="Genomic_DNA"/>
</dbReference>
<reference evidence="3 4" key="1">
    <citation type="submission" date="2016-11" db="EMBL/GenBank/DDBJ databases">
        <authorList>
            <person name="Jaros S."/>
            <person name="Januszkiewicz K."/>
            <person name="Wedrychowicz H."/>
        </authorList>
    </citation>
    <scope>NUCLEOTIDE SEQUENCE [LARGE SCALE GENOMIC DNA]</scope>
    <source>
        <strain evidence="3 4">DSM 4740</strain>
    </source>
</reference>
<dbReference type="PANTHER" id="PTHR42831:SF1">
    <property type="entry name" value="FE-S PROTEIN MATURATION AUXILIARY FACTOR YITW"/>
    <property type="match status" value="1"/>
</dbReference>
<evidence type="ECO:0000259" key="1">
    <source>
        <dbReference type="Pfam" id="PF01883"/>
    </source>
</evidence>
<evidence type="ECO:0000313" key="3">
    <source>
        <dbReference type="EMBL" id="SHM76537.1"/>
    </source>
</evidence>
<sequence>MSDNEQIAQLSKGQQLPLQRDVDAISIPFGKTVTLDEDSIVSVMQAKGSTVSVAFEGRLYLVEGANLDALGLEALPRPTLPEDASEEQIEQFVWDQLRTCFDPEIPVNIVDLGLVYGCRIERLISGERIVTIRMTLTAPGCGMGDVIAADARNKILGAPQIARVHTEIVFDPPWSREMMSEEARLELGMF</sequence>
<dbReference type="EMBL" id="FRCA01000012">
    <property type="protein sequence ID" value="SHM76537.1"/>
    <property type="molecule type" value="Genomic_DNA"/>
</dbReference>
<gene>
    <name evidence="2" type="ORF">HCU01_31940</name>
    <name evidence="3" type="ORF">SAMN05660971_03826</name>
</gene>
<dbReference type="InterPro" id="IPR002744">
    <property type="entry name" value="MIP18-like"/>
</dbReference>
<name>A0A1M7LEP4_9GAMM</name>
<evidence type="ECO:0000313" key="2">
    <source>
        <dbReference type="EMBL" id="GEN25245.1"/>
    </source>
</evidence>
<dbReference type="Gene3D" id="3.30.300.130">
    <property type="entry name" value="Fe-S cluster assembly (FSCA)"/>
    <property type="match status" value="1"/>
</dbReference>
<dbReference type="Proteomes" id="UP000184123">
    <property type="component" value="Unassembled WGS sequence"/>
</dbReference>
<evidence type="ECO:0000313" key="4">
    <source>
        <dbReference type="Proteomes" id="UP000184123"/>
    </source>
</evidence>
<keyword evidence="5" id="KW-1185">Reference proteome</keyword>
<dbReference type="RefSeq" id="WP_073436804.1">
    <property type="nucleotide sequence ID" value="NZ_BJXU01000134.1"/>
</dbReference>
<dbReference type="InterPro" id="IPR017776">
    <property type="entry name" value="FeS_assembly_SufT_put"/>
</dbReference>
<dbReference type="STRING" id="44933.SAMN05660971_03826"/>
<dbReference type="PANTHER" id="PTHR42831">
    <property type="entry name" value="FE-S PROTEIN MATURATION AUXILIARY FACTOR YITW"/>
    <property type="match status" value="1"/>
</dbReference>
<evidence type="ECO:0000313" key="5">
    <source>
        <dbReference type="Proteomes" id="UP000321726"/>
    </source>
</evidence>
<dbReference type="Pfam" id="PF01883">
    <property type="entry name" value="FeS_assembly_P"/>
    <property type="match status" value="1"/>
</dbReference>
<protein>
    <submittedName>
        <fullName evidence="2">Fe-S cluster assembly protein SufT</fullName>
    </submittedName>
    <submittedName>
        <fullName evidence="3">Probable FeS assembly SUF system protein SufT</fullName>
    </submittedName>
</protein>
<reference evidence="2 5" key="2">
    <citation type="submission" date="2019-07" db="EMBL/GenBank/DDBJ databases">
        <title>Whole genome shotgun sequence of Halomonas cupida NBRC 102219.</title>
        <authorList>
            <person name="Hosoyama A."/>
            <person name="Uohara A."/>
            <person name="Ohji S."/>
            <person name="Ichikawa N."/>
        </authorList>
    </citation>
    <scope>NUCLEOTIDE SEQUENCE [LARGE SCALE GENOMIC DNA]</scope>
    <source>
        <strain evidence="2 5">NBRC 102219</strain>
    </source>
</reference>